<evidence type="ECO:0000256" key="5">
    <source>
        <dbReference type="ARBA" id="ARBA00022832"/>
    </source>
</evidence>
<dbReference type="UniPathway" id="UPA00655">
    <property type="reaction ID" value="UER00711"/>
</dbReference>
<dbReference type="GO" id="GO:2001295">
    <property type="term" value="P:malonyl-CoA biosynthetic process"/>
    <property type="evidence" value="ECO:0007669"/>
    <property type="project" value="UniProtKB-UniRule"/>
</dbReference>
<keyword evidence="7 10" id="KW-0443">Lipid metabolism</keyword>
<evidence type="ECO:0000259" key="11">
    <source>
        <dbReference type="PROSITE" id="PS50989"/>
    </source>
</evidence>
<evidence type="ECO:0000313" key="12">
    <source>
        <dbReference type="EMBL" id="ONG41995.1"/>
    </source>
</evidence>
<keyword evidence="2 10" id="KW-0444">Lipid biosynthesis</keyword>
<evidence type="ECO:0000256" key="7">
    <source>
        <dbReference type="ARBA" id="ARBA00023098"/>
    </source>
</evidence>
<dbReference type="GO" id="GO:0016743">
    <property type="term" value="F:carboxyl- or carbamoyltransferase activity"/>
    <property type="evidence" value="ECO:0007669"/>
    <property type="project" value="UniProtKB-UniRule"/>
</dbReference>
<organism evidence="12 13">
    <name type="scientific">Alkanindiges hydrocarboniclasticus</name>
    <dbReference type="NCBI Taxonomy" id="1907941"/>
    <lineage>
        <taxon>Bacteria</taxon>
        <taxon>Pseudomonadati</taxon>
        <taxon>Pseudomonadota</taxon>
        <taxon>Gammaproteobacteria</taxon>
        <taxon>Moraxellales</taxon>
        <taxon>Moraxellaceae</taxon>
        <taxon>Alkanindiges</taxon>
    </lineage>
</organism>
<reference evidence="12 13" key="1">
    <citation type="submission" date="2016-10" db="EMBL/GenBank/DDBJ databases">
        <title>Draft Genome sequence of Alkanindiges sp. strain H1.</title>
        <authorList>
            <person name="Subhash Y."/>
            <person name="Lee S."/>
        </authorList>
    </citation>
    <scope>NUCLEOTIDE SEQUENCE [LARGE SCALE GENOMIC DNA]</scope>
    <source>
        <strain evidence="12 13">H1</strain>
    </source>
</reference>
<dbReference type="GO" id="GO:0006633">
    <property type="term" value="P:fatty acid biosynthetic process"/>
    <property type="evidence" value="ECO:0007669"/>
    <property type="project" value="UniProtKB-KW"/>
</dbReference>
<evidence type="ECO:0000256" key="1">
    <source>
        <dbReference type="ARBA" id="ARBA00004956"/>
    </source>
</evidence>
<comment type="subcellular location">
    <subcellularLocation>
        <location evidence="10">Cytoplasm</location>
    </subcellularLocation>
</comment>
<dbReference type="HAMAP" id="MF_00823">
    <property type="entry name" value="AcetylCoA_CT_alpha"/>
    <property type="match status" value="1"/>
</dbReference>
<comment type="subunit">
    <text evidence="10">Acetyl-CoA carboxylase is a heterohexamer composed of biotin carboxyl carrier protein (AccB), biotin carboxylase (AccC) and two subunits each of ACCase subunit alpha (AccA) and ACCase subunit beta (AccD).</text>
</comment>
<comment type="pathway">
    <text evidence="1 10">Lipid metabolism; malonyl-CoA biosynthesis; malonyl-CoA from acetyl-CoA: step 1/1.</text>
</comment>
<dbReference type="Pfam" id="PF03255">
    <property type="entry name" value="ACCA"/>
    <property type="match status" value="1"/>
</dbReference>
<evidence type="ECO:0000256" key="8">
    <source>
        <dbReference type="ARBA" id="ARBA00023160"/>
    </source>
</evidence>
<dbReference type="NCBIfam" id="TIGR00513">
    <property type="entry name" value="accA"/>
    <property type="match status" value="1"/>
</dbReference>
<dbReference type="PROSITE" id="PS50989">
    <property type="entry name" value="COA_CT_CTER"/>
    <property type="match status" value="1"/>
</dbReference>
<evidence type="ECO:0000313" key="13">
    <source>
        <dbReference type="Proteomes" id="UP000192132"/>
    </source>
</evidence>
<dbReference type="Gene3D" id="3.90.226.10">
    <property type="entry name" value="2-enoyl-CoA Hydratase, Chain A, domain 1"/>
    <property type="match status" value="1"/>
</dbReference>
<evidence type="ECO:0000256" key="4">
    <source>
        <dbReference type="ARBA" id="ARBA00022741"/>
    </source>
</evidence>
<accession>A0A1S8CYQ6</accession>
<dbReference type="GO" id="GO:0009317">
    <property type="term" value="C:acetyl-CoA carboxylase complex"/>
    <property type="evidence" value="ECO:0007669"/>
    <property type="project" value="InterPro"/>
</dbReference>
<dbReference type="STRING" id="1907941.BKE30_01620"/>
<dbReference type="GO" id="GO:0005524">
    <property type="term" value="F:ATP binding"/>
    <property type="evidence" value="ECO:0007669"/>
    <property type="project" value="UniProtKB-KW"/>
</dbReference>
<keyword evidence="4 10" id="KW-0547">Nucleotide-binding</keyword>
<dbReference type="EMBL" id="MLCN01000004">
    <property type="protein sequence ID" value="ONG41995.1"/>
    <property type="molecule type" value="Genomic_DNA"/>
</dbReference>
<keyword evidence="6 10" id="KW-0067">ATP-binding</keyword>
<comment type="similarity">
    <text evidence="10">Belongs to the AccA family.</text>
</comment>
<dbReference type="AlphaFoldDB" id="A0A1S8CYQ6"/>
<evidence type="ECO:0000256" key="3">
    <source>
        <dbReference type="ARBA" id="ARBA00022679"/>
    </source>
</evidence>
<dbReference type="PANTHER" id="PTHR42853:SF3">
    <property type="entry name" value="ACETYL-COENZYME A CARBOXYLASE CARBOXYL TRANSFERASE SUBUNIT ALPHA, CHLOROPLASTIC"/>
    <property type="match status" value="1"/>
</dbReference>
<comment type="function">
    <text evidence="10">Component of the acetyl coenzyme A carboxylase (ACC) complex. First, biotin carboxylase catalyzes the carboxylation of biotin on its carrier protein (BCCP) and then the CO(2) group is transferred by the carboxyltransferase to acetyl-CoA to form malonyl-CoA.</text>
</comment>
<dbReference type="InterPro" id="IPR011763">
    <property type="entry name" value="COA_CT_C"/>
</dbReference>
<keyword evidence="8 10" id="KW-0275">Fatty acid biosynthesis</keyword>
<proteinExistence type="inferred from homology"/>
<dbReference type="NCBIfam" id="NF004344">
    <property type="entry name" value="PRK05724.1"/>
    <property type="match status" value="1"/>
</dbReference>
<evidence type="ECO:0000256" key="10">
    <source>
        <dbReference type="HAMAP-Rule" id="MF_00823"/>
    </source>
</evidence>
<dbReference type="InterPro" id="IPR029045">
    <property type="entry name" value="ClpP/crotonase-like_dom_sf"/>
</dbReference>
<evidence type="ECO:0000256" key="9">
    <source>
        <dbReference type="ARBA" id="ARBA00049152"/>
    </source>
</evidence>
<evidence type="ECO:0000256" key="2">
    <source>
        <dbReference type="ARBA" id="ARBA00022516"/>
    </source>
</evidence>
<dbReference type="InterPro" id="IPR001095">
    <property type="entry name" value="Acetyl_CoA_COase_a_su"/>
</dbReference>
<gene>
    <name evidence="10" type="primary">accA</name>
    <name evidence="12" type="ORF">BKE30_01620</name>
</gene>
<keyword evidence="5 10" id="KW-0276">Fatty acid metabolism</keyword>
<comment type="catalytic activity">
    <reaction evidence="9 10">
        <text>N(6)-carboxybiotinyl-L-lysyl-[protein] + acetyl-CoA = N(6)-biotinyl-L-lysyl-[protein] + malonyl-CoA</text>
        <dbReference type="Rhea" id="RHEA:54728"/>
        <dbReference type="Rhea" id="RHEA-COMP:10505"/>
        <dbReference type="Rhea" id="RHEA-COMP:10506"/>
        <dbReference type="ChEBI" id="CHEBI:57288"/>
        <dbReference type="ChEBI" id="CHEBI:57384"/>
        <dbReference type="ChEBI" id="CHEBI:83144"/>
        <dbReference type="ChEBI" id="CHEBI:83145"/>
        <dbReference type="EC" id="2.1.3.15"/>
    </reaction>
</comment>
<dbReference type="RefSeq" id="WP_076876933.1">
    <property type="nucleotide sequence ID" value="NZ_MLCN01000004.1"/>
</dbReference>
<dbReference type="GO" id="GO:0003989">
    <property type="term" value="F:acetyl-CoA carboxylase activity"/>
    <property type="evidence" value="ECO:0007669"/>
    <property type="project" value="InterPro"/>
</dbReference>
<dbReference type="SUPFAM" id="SSF52096">
    <property type="entry name" value="ClpP/crotonase"/>
    <property type="match status" value="1"/>
</dbReference>
<name>A0A1S8CYQ6_9GAMM</name>
<dbReference type="PANTHER" id="PTHR42853">
    <property type="entry name" value="ACETYL-COENZYME A CARBOXYLASE CARBOXYL TRANSFERASE SUBUNIT ALPHA"/>
    <property type="match status" value="1"/>
</dbReference>
<dbReference type="OrthoDB" id="9808023at2"/>
<keyword evidence="13" id="KW-1185">Reference proteome</keyword>
<keyword evidence="10" id="KW-0963">Cytoplasm</keyword>
<dbReference type="Proteomes" id="UP000192132">
    <property type="component" value="Unassembled WGS sequence"/>
</dbReference>
<dbReference type="EC" id="2.1.3.15" evidence="10"/>
<evidence type="ECO:0000256" key="6">
    <source>
        <dbReference type="ARBA" id="ARBA00022840"/>
    </source>
</evidence>
<comment type="caution">
    <text evidence="12">The sequence shown here is derived from an EMBL/GenBank/DDBJ whole genome shotgun (WGS) entry which is preliminary data.</text>
</comment>
<dbReference type="NCBIfam" id="NF041504">
    <property type="entry name" value="AccA_sub"/>
    <property type="match status" value="1"/>
</dbReference>
<dbReference type="PRINTS" id="PR01069">
    <property type="entry name" value="ACCCTRFRASEA"/>
</dbReference>
<sequence>MKVEPTVYAAWKTVQIARHPERPQFLDYVGELFSEFDPLHGDRLYGDDGAMIGGLARFDGQPVMVMGQHKGRSTRERLQHNFGMCNPEGYRKSLRLLEMAEHYGLPVFTFIDTMGAYPGVGAEERGQAEAIARNLAALSRLKVPVIATVIGEGGSGGALAIGVADRVIMLSHSIYSVISPEGCAAILWKTNEKAAQASEAMAITADRLYGMGIIEHVIDEGEGAHLQPLVVMERLHQVLRDSLDELSLMESEARCQARYQRLMRFGSSQLQNSSSNS</sequence>
<protein>
    <recommendedName>
        <fullName evidence="10">Acetyl-coenzyme A carboxylase carboxyl transferase subunit alpha</fullName>
        <shortName evidence="10">ACCase subunit alpha</shortName>
        <shortName evidence="10">Acetyl-CoA carboxylase carboxyltransferase subunit alpha</shortName>
        <ecNumber evidence="10">2.1.3.15</ecNumber>
    </recommendedName>
</protein>
<feature type="domain" description="CoA carboxyltransferase C-terminal" evidence="11">
    <location>
        <begin position="1"/>
        <end position="245"/>
    </location>
</feature>
<keyword evidence="3 10" id="KW-0808">Transferase</keyword>